<dbReference type="GO" id="GO:0016832">
    <property type="term" value="F:aldehyde-lyase activity"/>
    <property type="evidence" value="ECO:0007669"/>
    <property type="project" value="TreeGrafter"/>
</dbReference>
<dbReference type="SMART" id="SM01007">
    <property type="entry name" value="Aldolase_II"/>
    <property type="match status" value="1"/>
</dbReference>
<dbReference type="PANTHER" id="PTHR22789:SF0">
    <property type="entry name" value="3-OXO-TETRONATE 4-PHOSPHATE DECARBOXYLASE-RELATED"/>
    <property type="match status" value="1"/>
</dbReference>
<dbReference type="InterPro" id="IPR036409">
    <property type="entry name" value="Aldolase_II/adducin_N_sf"/>
</dbReference>
<feature type="compositionally biased region" description="Low complexity" evidence="3">
    <location>
        <begin position="79"/>
        <end position="89"/>
    </location>
</feature>
<dbReference type="Proteomes" id="UP000748308">
    <property type="component" value="Unassembled WGS sequence"/>
</dbReference>
<accession>A0A937XAQ7</accession>
<name>A0A937XAQ7_UNCEI</name>
<comment type="caution">
    <text evidence="5">The sequence shown here is derived from an EMBL/GenBank/DDBJ whole genome shotgun (WGS) entry which is preliminary data.</text>
</comment>
<dbReference type="AlphaFoldDB" id="A0A937XAQ7"/>
<keyword evidence="2" id="KW-0456">Lyase</keyword>
<proteinExistence type="predicted"/>
<dbReference type="GO" id="GO:0019323">
    <property type="term" value="P:pentose catabolic process"/>
    <property type="evidence" value="ECO:0007669"/>
    <property type="project" value="TreeGrafter"/>
</dbReference>
<dbReference type="GO" id="GO:0005829">
    <property type="term" value="C:cytosol"/>
    <property type="evidence" value="ECO:0007669"/>
    <property type="project" value="TreeGrafter"/>
</dbReference>
<sequence>MAAAGRRLHGLRLVAATDGNLSARLPGGGWLVTPAGCCLGELRPADLLLVEVVALDATEASAGATAEQVREAAGRSDQGGRAATPAAAARPTSEWALHLAAYGERPDIGAVVHAHPPLATALTVAGLALDAPVLPEVVVLLGSIPTAPYATPSSPEGAAAIRPLIRRHDALLLDRHGAVTVGATLRQACLRMEKLEHCARIVAAAHQLGRVQRLTGEQVRRLEELRP</sequence>
<organism evidence="5 6">
    <name type="scientific">Eiseniibacteriota bacterium</name>
    <dbReference type="NCBI Taxonomy" id="2212470"/>
    <lineage>
        <taxon>Bacteria</taxon>
        <taxon>Candidatus Eiseniibacteriota</taxon>
    </lineage>
</organism>
<evidence type="ECO:0000259" key="4">
    <source>
        <dbReference type="SMART" id="SM01007"/>
    </source>
</evidence>
<evidence type="ECO:0000313" key="5">
    <source>
        <dbReference type="EMBL" id="MBM3317407.1"/>
    </source>
</evidence>
<feature type="region of interest" description="Disordered" evidence="3">
    <location>
        <begin position="64"/>
        <end position="89"/>
    </location>
</feature>
<evidence type="ECO:0000256" key="3">
    <source>
        <dbReference type="SAM" id="MobiDB-lite"/>
    </source>
</evidence>
<evidence type="ECO:0000313" key="6">
    <source>
        <dbReference type="Proteomes" id="UP000748308"/>
    </source>
</evidence>
<dbReference type="InterPro" id="IPR001303">
    <property type="entry name" value="Aldolase_II/adducin_N"/>
</dbReference>
<dbReference type="Gene3D" id="3.40.225.10">
    <property type="entry name" value="Class II aldolase/adducin N-terminal domain"/>
    <property type="match status" value="1"/>
</dbReference>
<dbReference type="InterPro" id="IPR050197">
    <property type="entry name" value="Aldolase_class_II_sugar_metab"/>
</dbReference>
<dbReference type="EMBL" id="VGIY01000119">
    <property type="protein sequence ID" value="MBM3317407.1"/>
    <property type="molecule type" value="Genomic_DNA"/>
</dbReference>
<reference evidence="5" key="1">
    <citation type="submission" date="2019-03" db="EMBL/GenBank/DDBJ databases">
        <title>Lake Tanganyika Metagenome-Assembled Genomes (MAGs).</title>
        <authorList>
            <person name="Tran P."/>
        </authorList>
    </citation>
    <scope>NUCLEOTIDE SEQUENCE</scope>
    <source>
        <strain evidence="5">M_DeepCast_400m_m2_100</strain>
    </source>
</reference>
<dbReference type="SUPFAM" id="SSF53639">
    <property type="entry name" value="AraD/HMP-PK domain-like"/>
    <property type="match status" value="1"/>
</dbReference>
<evidence type="ECO:0000256" key="2">
    <source>
        <dbReference type="ARBA" id="ARBA00023239"/>
    </source>
</evidence>
<keyword evidence="1" id="KW-0479">Metal-binding</keyword>
<dbReference type="Pfam" id="PF00596">
    <property type="entry name" value="Aldolase_II"/>
    <property type="match status" value="1"/>
</dbReference>
<protein>
    <submittedName>
        <fullName evidence="5">Class II aldolase/adducin family protein</fullName>
    </submittedName>
</protein>
<feature type="domain" description="Class II aldolase/adducin N-terminal" evidence="4">
    <location>
        <begin position="1"/>
        <end position="203"/>
    </location>
</feature>
<gene>
    <name evidence="5" type="ORF">FJY75_06100</name>
</gene>
<dbReference type="GO" id="GO:0046872">
    <property type="term" value="F:metal ion binding"/>
    <property type="evidence" value="ECO:0007669"/>
    <property type="project" value="UniProtKB-KW"/>
</dbReference>
<dbReference type="PANTHER" id="PTHR22789">
    <property type="entry name" value="FUCULOSE PHOSPHATE ALDOLASE"/>
    <property type="match status" value="1"/>
</dbReference>
<evidence type="ECO:0000256" key="1">
    <source>
        <dbReference type="ARBA" id="ARBA00022723"/>
    </source>
</evidence>